<keyword evidence="2" id="KW-1185">Reference proteome</keyword>
<dbReference type="GeneID" id="24563360"/>
<organism evidence="1 2">
    <name type="scientific">Babesia bigemina</name>
    <dbReference type="NCBI Taxonomy" id="5866"/>
    <lineage>
        <taxon>Eukaryota</taxon>
        <taxon>Sar</taxon>
        <taxon>Alveolata</taxon>
        <taxon>Apicomplexa</taxon>
        <taxon>Aconoidasida</taxon>
        <taxon>Piroplasmida</taxon>
        <taxon>Babesiidae</taxon>
        <taxon>Babesia</taxon>
    </lineage>
</organism>
<evidence type="ECO:0000313" key="2">
    <source>
        <dbReference type="Proteomes" id="UP000033188"/>
    </source>
</evidence>
<dbReference type="VEuPathDB" id="PiroplasmaDB:BBBOND_0111170"/>
<sequence length="76" mass="8591">MSRAACLAMRFYLPSSPSFYIAEGYYRYSCAGSSVFQSGLDDTWADKIFLMADTAWRPAWQKLFLAINNFCAPIVS</sequence>
<proteinExistence type="predicted"/>
<gene>
    <name evidence="1" type="ORF">BBBOND_0111170</name>
</gene>
<protein>
    <submittedName>
        <fullName evidence="1">Uncharacterized protein</fullName>
    </submittedName>
</protein>
<dbReference type="RefSeq" id="XP_012767005.1">
    <property type="nucleotide sequence ID" value="XM_012911551.1"/>
</dbReference>
<dbReference type="AlphaFoldDB" id="A0A061D7G5"/>
<evidence type="ECO:0000313" key="1">
    <source>
        <dbReference type="EMBL" id="CDR94819.1"/>
    </source>
</evidence>
<reference evidence="2" key="1">
    <citation type="journal article" date="2014" name="Nucleic Acids Res.">
        <title>The evolutionary dynamics of variant antigen genes in Babesia reveal a history of genomic innovation underlying host-parasite interaction.</title>
        <authorList>
            <person name="Jackson A.P."/>
            <person name="Otto T.D."/>
            <person name="Darby A."/>
            <person name="Ramaprasad A."/>
            <person name="Xia D."/>
            <person name="Echaide I.E."/>
            <person name="Farber M."/>
            <person name="Gahlot S."/>
            <person name="Gamble J."/>
            <person name="Gupta D."/>
            <person name="Gupta Y."/>
            <person name="Jackson L."/>
            <person name="Malandrin L."/>
            <person name="Malas T.B."/>
            <person name="Moussa E."/>
            <person name="Nair M."/>
            <person name="Reid A.J."/>
            <person name="Sanders M."/>
            <person name="Sharma J."/>
            <person name="Tracey A."/>
            <person name="Quail M.A."/>
            <person name="Weir W."/>
            <person name="Wastling J.M."/>
            <person name="Hall N."/>
            <person name="Willadsen P."/>
            <person name="Lingelbach K."/>
            <person name="Shiels B."/>
            <person name="Tait A."/>
            <person name="Berriman M."/>
            <person name="Allred D.R."/>
            <person name="Pain A."/>
        </authorList>
    </citation>
    <scope>NUCLEOTIDE SEQUENCE [LARGE SCALE GENOMIC DNA]</scope>
    <source>
        <strain evidence="2">Bond</strain>
    </source>
</reference>
<accession>A0A061D7G5</accession>
<dbReference type="KEGG" id="bbig:BBBOND_0111170"/>
<dbReference type="EMBL" id="LK391707">
    <property type="protein sequence ID" value="CDR94819.1"/>
    <property type="molecule type" value="Genomic_DNA"/>
</dbReference>
<name>A0A061D7G5_BABBI</name>
<dbReference type="Proteomes" id="UP000033188">
    <property type="component" value="Chromosome 1"/>
</dbReference>